<keyword evidence="1" id="KW-0732">Signal</keyword>
<proteinExistence type="predicted"/>
<reference evidence="2" key="1">
    <citation type="submission" date="2020-10" db="EMBL/GenBank/DDBJ databases">
        <title>Genome Sequence of Monilinia vaccinii-corymbosi Sheds Light on Mummy Berry Disease Infection of Blueberry and Mating Type.</title>
        <authorList>
            <person name="Yow A.G."/>
            <person name="Zhang Y."/>
            <person name="Bansal K."/>
            <person name="Eacker S.M."/>
            <person name="Sullivan S."/>
            <person name="Liachko I."/>
            <person name="Cubeta M.A."/>
            <person name="Rollins J.A."/>
            <person name="Ashrafi H."/>
        </authorList>
    </citation>
    <scope>NUCLEOTIDE SEQUENCE</scope>
    <source>
        <strain evidence="2">RL-1</strain>
    </source>
</reference>
<dbReference type="Proteomes" id="UP000672032">
    <property type="component" value="Chromosome 1"/>
</dbReference>
<sequence length="234" mass="24449">MNHIYTLCMLLASAVQSVYCLPEAPRYRSEASAPSLITTTYISTISTAKTDPHSCKTRTLTTTQSSFPCSGTKTFNPATCGPAPLCVLLSTTTVTIPPSEACCKETQTITVPGACAECPTGCATYLATVTVTAGATPLSYNPGGPQLPPTRRQESTNIPCTSTLSRFEQFVLGPTKTIFPSTVTATSSVDCAGCDSLRIRYIGGVGPVVSFTTTVETDVPTTTTAFVCSPTPAM</sequence>
<evidence type="ECO:0000313" key="2">
    <source>
        <dbReference type="EMBL" id="QSZ30318.1"/>
    </source>
</evidence>
<accession>A0A8A3P7Z6</accession>
<evidence type="ECO:0000256" key="1">
    <source>
        <dbReference type="SAM" id="SignalP"/>
    </source>
</evidence>
<organism evidence="2 3">
    <name type="scientific">Monilinia vaccinii-corymbosi</name>
    <dbReference type="NCBI Taxonomy" id="61207"/>
    <lineage>
        <taxon>Eukaryota</taxon>
        <taxon>Fungi</taxon>
        <taxon>Dikarya</taxon>
        <taxon>Ascomycota</taxon>
        <taxon>Pezizomycotina</taxon>
        <taxon>Leotiomycetes</taxon>
        <taxon>Helotiales</taxon>
        <taxon>Sclerotiniaceae</taxon>
        <taxon>Monilinia</taxon>
    </lineage>
</organism>
<protein>
    <submittedName>
        <fullName evidence="2">Uncharacterized protein</fullName>
    </submittedName>
</protein>
<dbReference type="EMBL" id="CP063405">
    <property type="protein sequence ID" value="QSZ30318.1"/>
    <property type="molecule type" value="Genomic_DNA"/>
</dbReference>
<dbReference type="AlphaFoldDB" id="A0A8A3P7Z6"/>
<dbReference type="OrthoDB" id="3546586at2759"/>
<feature type="chain" id="PRO_5032442216" evidence="1">
    <location>
        <begin position="21"/>
        <end position="234"/>
    </location>
</feature>
<feature type="signal peptide" evidence="1">
    <location>
        <begin position="1"/>
        <end position="20"/>
    </location>
</feature>
<name>A0A8A3P7Z6_9HELO</name>
<keyword evidence="3" id="KW-1185">Reference proteome</keyword>
<gene>
    <name evidence="2" type="ORF">DSL72_004840</name>
</gene>
<evidence type="ECO:0000313" key="3">
    <source>
        <dbReference type="Proteomes" id="UP000672032"/>
    </source>
</evidence>